<evidence type="ECO:0000256" key="1">
    <source>
        <dbReference type="SAM" id="Phobius"/>
    </source>
</evidence>
<dbReference type="EMBL" id="JAYKLX010000011">
    <property type="protein sequence ID" value="MEB3348013.1"/>
    <property type="molecule type" value="Genomic_DNA"/>
</dbReference>
<dbReference type="Proteomes" id="UP001327027">
    <property type="component" value="Unassembled WGS sequence"/>
</dbReference>
<comment type="caution">
    <text evidence="2">The sequence shown here is derived from an EMBL/GenBank/DDBJ whole genome shotgun (WGS) entry which is preliminary data.</text>
</comment>
<dbReference type="NCBIfam" id="TIGR03949">
    <property type="entry name" value="bact_IIb_cerein"/>
    <property type="match status" value="1"/>
</dbReference>
<evidence type="ECO:0000313" key="3">
    <source>
        <dbReference type="Proteomes" id="UP001327027"/>
    </source>
</evidence>
<name>A0ABU6A1H5_9FLAO</name>
<organism evidence="2 3">
    <name type="scientific">Aquimarina gracilis</name>
    <dbReference type="NCBI Taxonomy" id="874422"/>
    <lineage>
        <taxon>Bacteria</taxon>
        <taxon>Pseudomonadati</taxon>
        <taxon>Bacteroidota</taxon>
        <taxon>Flavobacteriia</taxon>
        <taxon>Flavobacteriales</taxon>
        <taxon>Flavobacteriaceae</taxon>
        <taxon>Aquimarina</taxon>
    </lineage>
</organism>
<evidence type="ECO:0000313" key="2">
    <source>
        <dbReference type="EMBL" id="MEB3348013.1"/>
    </source>
</evidence>
<keyword evidence="3" id="KW-1185">Reference proteome</keyword>
<protein>
    <submittedName>
        <fullName evidence="2">Class IIb bacteriocin, lactobin A/cerein 7B family</fullName>
    </submittedName>
</protein>
<keyword evidence="1" id="KW-1133">Transmembrane helix</keyword>
<accession>A0ABU6A1H5</accession>
<gene>
    <name evidence="2" type="ORF">U6A24_21235</name>
</gene>
<proteinExistence type="predicted"/>
<dbReference type="RefSeq" id="WP_324182037.1">
    <property type="nucleotide sequence ID" value="NZ_BAABAW010000006.1"/>
</dbReference>
<feature type="transmembrane region" description="Helical" evidence="1">
    <location>
        <begin position="12"/>
        <end position="37"/>
    </location>
</feature>
<dbReference type="InterPro" id="IPR023991">
    <property type="entry name" value="Bacteriocin_IIb_lactobn/cerein"/>
</dbReference>
<reference evidence="2 3" key="1">
    <citation type="journal article" date="2013" name="Int. J. Syst. Evol. Microbiol.">
        <title>Aquimarina gracilis sp. nov., isolated from the gut microflora of a mussel, Mytilus coruscus, and emended description of Aquimarina spongiae.</title>
        <authorList>
            <person name="Park S.C."/>
            <person name="Choe H.N."/>
            <person name="Baik K.S."/>
            <person name="Seong C.N."/>
        </authorList>
    </citation>
    <scope>NUCLEOTIDE SEQUENCE [LARGE SCALE GENOMIC DNA]</scope>
    <source>
        <strain evidence="2 3">PSC32</strain>
    </source>
</reference>
<keyword evidence="1" id="KW-0472">Membrane</keyword>
<keyword evidence="1" id="KW-0812">Transmembrane</keyword>
<sequence length="59" mass="5991">MRNLKLNEITNVSGGILPAVVGAIVAVAGVLTAGHAVGEIIGEAAQREHEANHQCSSTD</sequence>